<evidence type="ECO:0000256" key="4">
    <source>
        <dbReference type="ARBA" id="ARBA00022989"/>
    </source>
</evidence>
<feature type="compositionally biased region" description="Acidic residues" evidence="8">
    <location>
        <begin position="383"/>
        <end position="392"/>
    </location>
</feature>
<evidence type="ECO:0000313" key="10">
    <source>
        <dbReference type="EMBL" id="CAB3369766.1"/>
    </source>
</evidence>
<keyword evidence="2 7" id="KW-0808">Transferase</keyword>
<feature type="transmembrane region" description="Helical" evidence="7">
    <location>
        <begin position="180"/>
        <end position="206"/>
    </location>
</feature>
<dbReference type="Proteomes" id="UP000494165">
    <property type="component" value="Unassembled WGS sequence"/>
</dbReference>
<feature type="transmembrane region" description="Helical" evidence="7">
    <location>
        <begin position="12"/>
        <end position="36"/>
    </location>
</feature>
<protein>
    <recommendedName>
        <fullName evidence="7">Palmitoyltransferase</fullName>
        <ecNumber evidence="7">2.3.1.225</ecNumber>
    </recommendedName>
</protein>
<comment type="subcellular location">
    <subcellularLocation>
        <location evidence="1">Membrane</location>
        <topology evidence="1">Multi-pass membrane protein</topology>
    </subcellularLocation>
</comment>
<dbReference type="InterPro" id="IPR001594">
    <property type="entry name" value="Palmitoyltrfase_DHHC"/>
</dbReference>
<dbReference type="PANTHER" id="PTHR12246">
    <property type="entry name" value="PALMITOYLTRANSFERASE ZDHHC16"/>
    <property type="match status" value="1"/>
</dbReference>
<proteinExistence type="inferred from homology"/>
<keyword evidence="5 7" id="KW-0472">Membrane</keyword>
<keyword evidence="11" id="KW-1185">Reference proteome</keyword>
<sequence length="404" mass="46559">MCVGPLKRICHWGPLAALAIIKSIIYMTVYCSRMWWPPETSAGGALQLGLFLLLSGLTMYNFLSAIYVGPGYLPLGWCPDKESDAKFLQECNVCGGFKAPRSHHCRKCNRCVTKMDHHCPWINNCVGHRNHGHFAAFLFFAVLGCMHASIVLICTLYHALHRVRYEYYGIGSGPIITFTLYGLVGCVFCLGLSIGVVLAVGMLLYFQTRAIIRNQTAIEDWILEKAKYRRLHSGSKKTPFVYPYNLGIWRNFRQVVTLTCEPYGDGINWPVVEGCDQYTFTVEQLLQKQEKRQRARKYEVIRSYSGSWLPVTHGFYTFFCPPYSDEPRLRLRQGSIVLVTRWKKHWLFGELELPADNGFKEKWRLRGWFPRSVVVDLVDVVDDDEDSEEEQEQQVTAKERKKRK</sequence>
<accession>A0A8S1CDE5</accession>
<feature type="region of interest" description="Disordered" evidence="8">
    <location>
        <begin position="383"/>
        <end position="404"/>
    </location>
</feature>
<comment type="caution">
    <text evidence="10">The sequence shown here is derived from an EMBL/GenBank/DDBJ whole genome shotgun (WGS) entry which is preliminary data.</text>
</comment>
<feature type="transmembrane region" description="Helical" evidence="7">
    <location>
        <begin position="137"/>
        <end position="160"/>
    </location>
</feature>
<comment type="catalytic activity">
    <reaction evidence="7">
        <text>L-cysteinyl-[protein] + hexadecanoyl-CoA = S-hexadecanoyl-L-cysteinyl-[protein] + CoA</text>
        <dbReference type="Rhea" id="RHEA:36683"/>
        <dbReference type="Rhea" id="RHEA-COMP:10131"/>
        <dbReference type="Rhea" id="RHEA-COMP:11032"/>
        <dbReference type="ChEBI" id="CHEBI:29950"/>
        <dbReference type="ChEBI" id="CHEBI:57287"/>
        <dbReference type="ChEBI" id="CHEBI:57379"/>
        <dbReference type="ChEBI" id="CHEBI:74151"/>
        <dbReference type="EC" id="2.3.1.225"/>
    </reaction>
</comment>
<dbReference type="EMBL" id="CADEPI010000047">
    <property type="protein sequence ID" value="CAB3369766.1"/>
    <property type="molecule type" value="Genomic_DNA"/>
</dbReference>
<dbReference type="Pfam" id="PF01529">
    <property type="entry name" value="DHHC"/>
    <property type="match status" value="1"/>
</dbReference>
<evidence type="ECO:0000256" key="8">
    <source>
        <dbReference type="SAM" id="MobiDB-lite"/>
    </source>
</evidence>
<dbReference type="OrthoDB" id="331948at2759"/>
<gene>
    <name evidence="10" type="ORF">CLODIP_2_CD04244</name>
</gene>
<dbReference type="AlphaFoldDB" id="A0A8S1CDE5"/>
<evidence type="ECO:0000256" key="1">
    <source>
        <dbReference type="ARBA" id="ARBA00004141"/>
    </source>
</evidence>
<comment type="domain">
    <text evidence="7">The DHHC domain is required for palmitoyltransferase activity.</text>
</comment>
<keyword evidence="4 7" id="KW-1133">Transmembrane helix</keyword>
<name>A0A8S1CDE5_9INSE</name>
<feature type="transmembrane region" description="Helical" evidence="7">
    <location>
        <begin position="48"/>
        <end position="68"/>
    </location>
</feature>
<dbReference type="InterPro" id="IPR039859">
    <property type="entry name" value="PFA4/ZDH16/20/ERF2-like"/>
</dbReference>
<organism evidence="10 11">
    <name type="scientific">Cloeon dipterum</name>
    <dbReference type="NCBI Taxonomy" id="197152"/>
    <lineage>
        <taxon>Eukaryota</taxon>
        <taxon>Metazoa</taxon>
        <taxon>Ecdysozoa</taxon>
        <taxon>Arthropoda</taxon>
        <taxon>Hexapoda</taxon>
        <taxon>Insecta</taxon>
        <taxon>Pterygota</taxon>
        <taxon>Palaeoptera</taxon>
        <taxon>Ephemeroptera</taxon>
        <taxon>Pisciforma</taxon>
        <taxon>Baetidae</taxon>
        <taxon>Cloeon</taxon>
    </lineage>
</organism>
<reference evidence="10 11" key="1">
    <citation type="submission" date="2020-04" db="EMBL/GenBank/DDBJ databases">
        <authorList>
            <person name="Alioto T."/>
            <person name="Alioto T."/>
            <person name="Gomez Garrido J."/>
        </authorList>
    </citation>
    <scope>NUCLEOTIDE SEQUENCE [LARGE SCALE GENOMIC DNA]</scope>
</reference>
<dbReference type="GO" id="GO:0016020">
    <property type="term" value="C:membrane"/>
    <property type="evidence" value="ECO:0007669"/>
    <property type="project" value="UniProtKB-SubCell"/>
</dbReference>
<keyword evidence="6 7" id="KW-0012">Acyltransferase</keyword>
<evidence type="ECO:0000256" key="7">
    <source>
        <dbReference type="RuleBase" id="RU079119"/>
    </source>
</evidence>
<evidence type="ECO:0000259" key="9">
    <source>
        <dbReference type="Pfam" id="PF01529"/>
    </source>
</evidence>
<keyword evidence="3 7" id="KW-0812">Transmembrane</keyword>
<dbReference type="GO" id="GO:0019706">
    <property type="term" value="F:protein-cysteine S-palmitoyltransferase activity"/>
    <property type="evidence" value="ECO:0007669"/>
    <property type="project" value="UniProtKB-EC"/>
</dbReference>
<evidence type="ECO:0000313" key="11">
    <source>
        <dbReference type="Proteomes" id="UP000494165"/>
    </source>
</evidence>
<evidence type="ECO:0000256" key="5">
    <source>
        <dbReference type="ARBA" id="ARBA00023136"/>
    </source>
</evidence>
<feature type="domain" description="Palmitoyltransferase DHHC" evidence="9">
    <location>
        <begin position="88"/>
        <end position="221"/>
    </location>
</feature>
<evidence type="ECO:0000256" key="3">
    <source>
        <dbReference type="ARBA" id="ARBA00022692"/>
    </source>
</evidence>
<dbReference type="EC" id="2.3.1.225" evidence="7"/>
<evidence type="ECO:0000256" key="6">
    <source>
        <dbReference type="ARBA" id="ARBA00023315"/>
    </source>
</evidence>
<dbReference type="PROSITE" id="PS50216">
    <property type="entry name" value="DHHC"/>
    <property type="match status" value="1"/>
</dbReference>
<comment type="similarity">
    <text evidence="7">Belongs to the DHHC palmitoyltransferase family.</text>
</comment>
<evidence type="ECO:0000256" key="2">
    <source>
        <dbReference type="ARBA" id="ARBA00022679"/>
    </source>
</evidence>